<protein>
    <submittedName>
        <fullName evidence="2">Uncharacterized protein</fullName>
    </submittedName>
</protein>
<evidence type="ECO:0000313" key="3">
    <source>
        <dbReference type="Proteomes" id="UP000598360"/>
    </source>
</evidence>
<sequence length="374" mass="37879">MAGELDTDVLDEPDTCRRTAGWLGKLADGISEVADSMNQQRSSSEGFWTGTAADAARGELGRHATNADELEGGIKKVRSALAVFADEIDTVKSRMGDARDVARGAGLVINGTKILPPKPSPADPAGESGAPDGADMKQKAFRAAGETVADARTKQEEAHRKLEGELKSPYETFNTIKTHVMRAVTGGLAAVKTSTDSAAALVDKAHTLEGRAKEMDKMARVADHSSDAAKTKVAAMTTRAKGKVANMHAEKTGRLSRKIGERGSNFVAADASRYVKGGSKIARGAGSVLRGLPYVGTVATVGSEASDYATGTDTAGEAAADAGASLTGGAVGGAVGAAAGSAICPGVGTVVGGALGSMAGDFLATKAEDSLTGD</sequence>
<dbReference type="EMBL" id="JADEYC010000015">
    <property type="protein sequence ID" value="MBE9374811.1"/>
    <property type="molecule type" value="Genomic_DNA"/>
</dbReference>
<name>A0A929FXL7_9PSEU</name>
<gene>
    <name evidence="2" type="ORF">IQ251_10180</name>
</gene>
<dbReference type="InterPro" id="IPR036689">
    <property type="entry name" value="ESAT-6-like_sf"/>
</dbReference>
<feature type="region of interest" description="Disordered" evidence="1">
    <location>
        <begin position="112"/>
        <end position="134"/>
    </location>
</feature>
<dbReference type="Proteomes" id="UP000598360">
    <property type="component" value="Unassembled WGS sequence"/>
</dbReference>
<comment type="caution">
    <text evidence="2">The sequence shown here is derived from an EMBL/GenBank/DDBJ whole genome shotgun (WGS) entry which is preliminary data.</text>
</comment>
<dbReference type="RefSeq" id="WP_193928247.1">
    <property type="nucleotide sequence ID" value="NZ_JADEYC010000015.1"/>
</dbReference>
<dbReference type="InterPro" id="IPR038332">
    <property type="entry name" value="PPE_sf"/>
</dbReference>
<proteinExistence type="predicted"/>
<evidence type="ECO:0000256" key="1">
    <source>
        <dbReference type="SAM" id="MobiDB-lite"/>
    </source>
</evidence>
<organism evidence="2 3">
    <name type="scientific">Saccharopolyspora montiporae</name>
    <dbReference type="NCBI Taxonomy" id="2781240"/>
    <lineage>
        <taxon>Bacteria</taxon>
        <taxon>Bacillati</taxon>
        <taxon>Actinomycetota</taxon>
        <taxon>Actinomycetes</taxon>
        <taxon>Pseudonocardiales</taxon>
        <taxon>Pseudonocardiaceae</taxon>
        <taxon>Saccharopolyspora</taxon>
    </lineage>
</organism>
<dbReference type="Gene3D" id="1.20.1260.20">
    <property type="entry name" value="PPE superfamily"/>
    <property type="match status" value="1"/>
</dbReference>
<dbReference type="SUPFAM" id="SSF140453">
    <property type="entry name" value="EsxAB dimer-like"/>
    <property type="match status" value="1"/>
</dbReference>
<reference evidence="2" key="1">
    <citation type="submission" date="2020-10" db="EMBL/GenBank/DDBJ databases">
        <title>Diversity and distribution of actinomycetes associated with coral in the coast of Hainan.</title>
        <authorList>
            <person name="Li F."/>
        </authorList>
    </citation>
    <scope>NUCLEOTIDE SEQUENCE</scope>
    <source>
        <strain evidence="2">HNM0983</strain>
    </source>
</reference>
<evidence type="ECO:0000313" key="2">
    <source>
        <dbReference type="EMBL" id="MBE9374811.1"/>
    </source>
</evidence>
<accession>A0A929FXL7</accession>
<keyword evidence="3" id="KW-1185">Reference proteome</keyword>
<dbReference type="AlphaFoldDB" id="A0A929FXL7"/>